<keyword evidence="1" id="KW-0812">Transmembrane</keyword>
<keyword evidence="3" id="KW-1185">Reference proteome</keyword>
<keyword evidence="1" id="KW-0472">Membrane</keyword>
<sequence>MRFNAANLRLFSSPAAVFCFFSYLALIHCRKMLRTGPLKDLFLTLASVCSSQVITGHHRSSQVITGHRSSQLITGHHWSQLITGHHRSSQVITAYHRSSQVITGHHRSSQVITDGCFVVTVFSGKVREIVALKANCTYNMTVFLPRCYFTGRSLTARLSLHCPSLSPLQECHCSSVRSFSTLFSSVDVIVIVYIAPAVITMNVPHTTTHSVCAIYDECC</sequence>
<proteinExistence type="predicted"/>
<keyword evidence="1" id="KW-1133">Transmembrane helix</keyword>
<evidence type="ECO:0000313" key="2">
    <source>
        <dbReference type="EMBL" id="KAG7466703.1"/>
    </source>
</evidence>
<accession>A0AAV6PLP6</accession>
<feature type="transmembrane region" description="Helical" evidence="1">
    <location>
        <begin position="6"/>
        <end position="26"/>
    </location>
</feature>
<protein>
    <recommendedName>
        <fullName evidence="4">Secreted protein</fullName>
    </recommendedName>
</protein>
<evidence type="ECO:0008006" key="4">
    <source>
        <dbReference type="Google" id="ProtNLM"/>
    </source>
</evidence>
<comment type="caution">
    <text evidence="2">The sequence shown here is derived from an EMBL/GenBank/DDBJ whole genome shotgun (WGS) entry which is preliminary data.</text>
</comment>
<dbReference type="EMBL" id="JAGKHQ010000611">
    <property type="protein sequence ID" value="KAG7466703.1"/>
    <property type="molecule type" value="Genomic_DNA"/>
</dbReference>
<dbReference type="Proteomes" id="UP000693946">
    <property type="component" value="Unassembled WGS sequence"/>
</dbReference>
<evidence type="ECO:0000256" key="1">
    <source>
        <dbReference type="SAM" id="Phobius"/>
    </source>
</evidence>
<reference evidence="2 3" key="1">
    <citation type="journal article" date="2021" name="Sci. Rep.">
        <title>Chromosome anchoring in Senegalese sole (Solea senegalensis) reveals sex-associated markers and genome rearrangements in flatfish.</title>
        <authorList>
            <person name="Guerrero-Cozar I."/>
            <person name="Gomez-Garrido J."/>
            <person name="Berbel C."/>
            <person name="Martinez-Blanch J.F."/>
            <person name="Alioto T."/>
            <person name="Claros M.G."/>
            <person name="Gagnaire P.A."/>
            <person name="Manchado M."/>
        </authorList>
    </citation>
    <scope>NUCLEOTIDE SEQUENCE [LARGE SCALE GENOMIC DNA]</scope>
    <source>
        <strain evidence="2">Sse05_10M</strain>
    </source>
</reference>
<name>A0AAV6PLP6_SOLSE</name>
<gene>
    <name evidence="2" type="ORF">JOB18_037842</name>
</gene>
<organism evidence="2 3">
    <name type="scientific">Solea senegalensis</name>
    <name type="common">Senegalese sole</name>
    <dbReference type="NCBI Taxonomy" id="28829"/>
    <lineage>
        <taxon>Eukaryota</taxon>
        <taxon>Metazoa</taxon>
        <taxon>Chordata</taxon>
        <taxon>Craniata</taxon>
        <taxon>Vertebrata</taxon>
        <taxon>Euteleostomi</taxon>
        <taxon>Actinopterygii</taxon>
        <taxon>Neopterygii</taxon>
        <taxon>Teleostei</taxon>
        <taxon>Neoteleostei</taxon>
        <taxon>Acanthomorphata</taxon>
        <taxon>Carangaria</taxon>
        <taxon>Pleuronectiformes</taxon>
        <taxon>Pleuronectoidei</taxon>
        <taxon>Soleidae</taxon>
        <taxon>Solea</taxon>
    </lineage>
</organism>
<dbReference type="AlphaFoldDB" id="A0AAV6PLP6"/>
<evidence type="ECO:0000313" key="3">
    <source>
        <dbReference type="Proteomes" id="UP000693946"/>
    </source>
</evidence>